<reference evidence="1 2" key="1">
    <citation type="journal article" date="2022" name="bioRxiv">
        <title>The genome of the oomycete Peronosclerospora sorghi, a cosmopolitan pathogen of maize and sorghum, is inflated with dispersed pseudogenes.</title>
        <authorList>
            <person name="Fletcher K."/>
            <person name="Martin F."/>
            <person name="Isakeit T."/>
            <person name="Cavanaugh K."/>
            <person name="Magill C."/>
            <person name="Michelmore R."/>
        </authorList>
    </citation>
    <scope>NUCLEOTIDE SEQUENCE [LARGE SCALE GENOMIC DNA]</scope>
    <source>
        <strain evidence="1">P6</strain>
    </source>
</reference>
<dbReference type="Proteomes" id="UP001163321">
    <property type="component" value="Chromosome 7"/>
</dbReference>
<organism evidence="1 2">
    <name type="scientific">Peronosclerospora sorghi</name>
    <dbReference type="NCBI Taxonomy" id="230839"/>
    <lineage>
        <taxon>Eukaryota</taxon>
        <taxon>Sar</taxon>
        <taxon>Stramenopiles</taxon>
        <taxon>Oomycota</taxon>
        <taxon>Peronosporomycetes</taxon>
        <taxon>Peronosporales</taxon>
        <taxon>Peronosporaceae</taxon>
        <taxon>Peronosclerospora</taxon>
    </lineage>
</organism>
<keyword evidence="2" id="KW-1185">Reference proteome</keyword>
<accession>A0ACC0VSQ6</accession>
<gene>
    <name evidence="1" type="ORF">PsorP6_014596</name>
</gene>
<evidence type="ECO:0000313" key="2">
    <source>
        <dbReference type="Proteomes" id="UP001163321"/>
    </source>
</evidence>
<comment type="caution">
    <text evidence="1">The sequence shown here is derived from an EMBL/GenBank/DDBJ whole genome shotgun (WGS) entry which is preliminary data.</text>
</comment>
<proteinExistence type="predicted"/>
<protein>
    <submittedName>
        <fullName evidence="1">Uncharacterized protein</fullName>
    </submittedName>
</protein>
<dbReference type="EMBL" id="CM047586">
    <property type="protein sequence ID" value="KAI9909317.1"/>
    <property type="molecule type" value="Genomic_DNA"/>
</dbReference>
<evidence type="ECO:0000313" key="1">
    <source>
        <dbReference type="EMBL" id="KAI9909317.1"/>
    </source>
</evidence>
<sequence>MDVIASSTKLFLSQKEYGMISSISKVAEERNKPDKDASSSRHQCYDSVLSTINDALSDRQRHAGAFILETTNLVHNLRSRQQRVMPWRDGLNGLCVGDGYEWICEYLDSCDKDLLEVELDVDGQHFFDNLDLPPPTSSSTPDLASRTSSSTTLSDEHCDISPELTPCVLNVNTELSSPSKGAIASAKPISYCSLLEEAQLTGQCIGLSTQVKDAVKRQALTIPRKLRTSSQKKTSSTLSTESTRRTTRSSSRKKFNRRLFH</sequence>
<name>A0ACC0VSQ6_9STRA</name>